<feature type="transmembrane region" description="Helical" evidence="2">
    <location>
        <begin position="214"/>
        <end position="234"/>
    </location>
</feature>
<name>A0AAX2JAD2_9FUSO</name>
<dbReference type="PROSITE" id="PS50800">
    <property type="entry name" value="SAP"/>
    <property type="match status" value="1"/>
</dbReference>
<dbReference type="Gene3D" id="1.10.720.30">
    <property type="entry name" value="SAP domain"/>
    <property type="match status" value="1"/>
</dbReference>
<evidence type="ECO:0000256" key="1">
    <source>
        <dbReference type="SAM" id="Coils"/>
    </source>
</evidence>
<proteinExistence type="predicted"/>
<dbReference type="SUPFAM" id="SSF68906">
    <property type="entry name" value="SAP domain"/>
    <property type="match status" value="1"/>
</dbReference>
<gene>
    <name evidence="4" type="ORF">NCTC12112_01122</name>
</gene>
<protein>
    <submittedName>
        <fullName evidence="4">SAP domain</fullName>
    </submittedName>
</protein>
<dbReference type="InterPro" id="IPR003034">
    <property type="entry name" value="SAP_dom"/>
</dbReference>
<reference evidence="4 5" key="1">
    <citation type="submission" date="2018-06" db="EMBL/GenBank/DDBJ databases">
        <authorList>
            <consortium name="Pathogen Informatics"/>
            <person name="Doyle S."/>
        </authorList>
    </citation>
    <scope>NUCLEOTIDE SEQUENCE [LARGE SCALE GENOMIC DNA]</scope>
    <source>
        <strain evidence="4 5">NCTC12112</strain>
    </source>
</reference>
<dbReference type="SMART" id="SM00513">
    <property type="entry name" value="SAP"/>
    <property type="match status" value="1"/>
</dbReference>
<accession>A0AAX2JAD2</accession>
<dbReference type="Pfam" id="PF02037">
    <property type="entry name" value="SAP"/>
    <property type="match status" value="1"/>
</dbReference>
<evidence type="ECO:0000313" key="5">
    <source>
        <dbReference type="Proteomes" id="UP000249008"/>
    </source>
</evidence>
<dbReference type="GeneID" id="78455693"/>
<feature type="coiled-coil region" evidence="1">
    <location>
        <begin position="178"/>
        <end position="212"/>
    </location>
</feature>
<keyword evidence="1" id="KW-0175">Coiled coil</keyword>
<dbReference type="KEGG" id="ful:C4N20_12785"/>
<organism evidence="4 5">
    <name type="scientific">Fusobacterium ulcerans</name>
    <dbReference type="NCBI Taxonomy" id="861"/>
    <lineage>
        <taxon>Bacteria</taxon>
        <taxon>Fusobacteriati</taxon>
        <taxon>Fusobacteriota</taxon>
        <taxon>Fusobacteriia</taxon>
        <taxon>Fusobacteriales</taxon>
        <taxon>Fusobacteriaceae</taxon>
        <taxon>Fusobacterium</taxon>
    </lineage>
</organism>
<evidence type="ECO:0000313" key="4">
    <source>
        <dbReference type="EMBL" id="SQJ01170.1"/>
    </source>
</evidence>
<keyword evidence="2" id="KW-0812">Transmembrane</keyword>
<sequence>MENFKIVLLLKLISGAEYNTEASKLLLNKYEINEENYLKIALKEDYIKIYDIQQGTVKELKEILKNAGLVQTGNKEMLIQRVTENIGEDELKKYFGNDKYKLTPLGRKFLKDNIEELEEVLAGNGEKGNKEAVEEILVEEKIEETPIEAVEKVEVEEEIIEEVPTEIIKETEIKEETVKGTEEIKVEVKEEIKEEVKEKAIKEEKIVEHKDKFANNYIIAGIIIIVAVVCINMFL</sequence>
<keyword evidence="2" id="KW-1133">Transmembrane helix</keyword>
<evidence type="ECO:0000256" key="2">
    <source>
        <dbReference type="SAM" id="Phobius"/>
    </source>
</evidence>
<feature type="domain" description="SAP" evidence="3">
    <location>
        <begin position="52"/>
        <end position="86"/>
    </location>
</feature>
<dbReference type="Proteomes" id="UP000249008">
    <property type="component" value="Chromosome 1"/>
</dbReference>
<dbReference type="EMBL" id="LS483487">
    <property type="protein sequence ID" value="SQJ01170.1"/>
    <property type="molecule type" value="Genomic_DNA"/>
</dbReference>
<dbReference type="AlphaFoldDB" id="A0AAX2JAD2"/>
<dbReference type="RefSeq" id="WP_005976974.1">
    <property type="nucleotide sequence ID" value="NZ_CABKNW010000001.1"/>
</dbReference>
<evidence type="ECO:0000259" key="3">
    <source>
        <dbReference type="PROSITE" id="PS50800"/>
    </source>
</evidence>
<dbReference type="InterPro" id="IPR036361">
    <property type="entry name" value="SAP_dom_sf"/>
</dbReference>
<keyword evidence="2" id="KW-0472">Membrane</keyword>